<dbReference type="InterPro" id="IPR027417">
    <property type="entry name" value="P-loop_NTPase"/>
</dbReference>
<organism evidence="1">
    <name type="scientific">uncultured Caudovirales phage</name>
    <dbReference type="NCBI Taxonomy" id="2100421"/>
    <lineage>
        <taxon>Viruses</taxon>
        <taxon>Duplodnaviria</taxon>
        <taxon>Heunggongvirae</taxon>
        <taxon>Uroviricota</taxon>
        <taxon>Caudoviricetes</taxon>
        <taxon>Peduoviridae</taxon>
        <taxon>Maltschvirus</taxon>
        <taxon>Maltschvirus maltsch</taxon>
    </lineage>
</organism>
<proteinExistence type="predicted"/>
<protein>
    <submittedName>
        <fullName evidence="1">DEXDc domain containing protein</fullName>
    </submittedName>
</protein>
<evidence type="ECO:0000313" key="1">
    <source>
        <dbReference type="EMBL" id="CAB4219419.1"/>
    </source>
</evidence>
<dbReference type="SUPFAM" id="SSF52540">
    <property type="entry name" value="P-loop containing nucleoside triphosphate hydrolases"/>
    <property type="match status" value="2"/>
</dbReference>
<dbReference type="EMBL" id="LR797479">
    <property type="protein sequence ID" value="CAB4219419.1"/>
    <property type="molecule type" value="Genomic_DNA"/>
</dbReference>
<gene>
    <name evidence="1" type="ORF">UFOVP1619_20</name>
</gene>
<dbReference type="Gene3D" id="3.40.50.300">
    <property type="entry name" value="P-loop containing nucleotide triphosphate hydrolases"/>
    <property type="match status" value="2"/>
</dbReference>
<name>A0A6J5SW03_9CAUD</name>
<sequence>MNIDFRLSYGDFIASKTPKMIATGVEPTVMPAHLFDFQAAEVARAIRLGRAATFWDTGLGKTLTQLEWCRQAASASNGMAILFTPLAVAKQIEREGLRFGYDSRVIRDQSEALPGINICNYDRMDKIDPDAFGAVSLDESSVLKNMTGATTRALIAMFAGHRFRLCSTATPAPNDHMELGTHADFLGLMSPNEMLSRWFVNDTSMASQQWRLKGHAVSDFWDWVASWASCAGSPTDLGFDGTRHILPPMDIVRHQVQAEAKSFDSGMLFAGDVSATDMHAVKRATAAARASIVAGLVAAEPAEPWVLWCDSDAEADALRAAIPQAVEVRGSHTPDKKEATLADFADGKSLYLIAKPSACGFGLNWQHSARMAFIGRSFSYEAWFQAVRRCWRFGQKRPVTVHLIVAEGEDQIGRVIDRKAAGHDQMRTAMAAAMKRNRIIAGEVKAPYLPTHKGKLPKWLTV</sequence>
<reference evidence="1" key="1">
    <citation type="submission" date="2020-05" db="EMBL/GenBank/DDBJ databases">
        <authorList>
            <person name="Chiriac C."/>
            <person name="Salcher M."/>
            <person name="Ghai R."/>
            <person name="Kavagutti S V."/>
        </authorList>
    </citation>
    <scope>NUCLEOTIDE SEQUENCE</scope>
</reference>
<accession>A0A6J5SW03</accession>